<organism evidence="4 5">
    <name type="scientific">Cladosporium halotolerans</name>
    <dbReference type="NCBI Taxonomy" id="1052096"/>
    <lineage>
        <taxon>Eukaryota</taxon>
        <taxon>Fungi</taxon>
        <taxon>Dikarya</taxon>
        <taxon>Ascomycota</taxon>
        <taxon>Pezizomycotina</taxon>
        <taxon>Dothideomycetes</taxon>
        <taxon>Dothideomycetidae</taxon>
        <taxon>Cladosporiales</taxon>
        <taxon>Cladosporiaceae</taxon>
        <taxon>Cladosporium</taxon>
    </lineage>
</organism>
<dbReference type="PANTHER" id="PTHR14374">
    <property type="entry name" value="FOIE GRAS"/>
    <property type="match status" value="1"/>
</dbReference>
<dbReference type="EMBL" id="JAAQHG020000020">
    <property type="protein sequence ID" value="KAL1585255.1"/>
    <property type="molecule type" value="Genomic_DNA"/>
</dbReference>
<dbReference type="GeneID" id="96007317"/>
<evidence type="ECO:0000313" key="5">
    <source>
        <dbReference type="Proteomes" id="UP000803884"/>
    </source>
</evidence>
<dbReference type="AlphaFoldDB" id="A0AB34KKF7"/>
<gene>
    <name evidence="4" type="ORF">WHR41_05874</name>
</gene>
<comment type="caution">
    <text evidence="4">The sequence shown here is derived from an EMBL/GenBank/DDBJ whole genome shotgun (WGS) entry which is preliminary data.</text>
</comment>
<keyword evidence="5" id="KW-1185">Reference proteome</keyword>
<accession>A0AB34KKF7</accession>
<dbReference type="RefSeq" id="XP_069228361.1">
    <property type="nucleotide sequence ID" value="XM_069374479.1"/>
</dbReference>
<evidence type="ECO:0000259" key="2">
    <source>
        <dbReference type="Pfam" id="PF07919"/>
    </source>
</evidence>
<proteinExistence type="predicted"/>
<evidence type="ECO:0000259" key="3">
    <source>
        <dbReference type="Pfam" id="PF11817"/>
    </source>
</evidence>
<dbReference type="InterPro" id="IPR012880">
    <property type="entry name" value="Gryzun"/>
</dbReference>
<dbReference type="Pfam" id="PF07919">
    <property type="entry name" value="Gryzun"/>
    <property type="match status" value="1"/>
</dbReference>
<evidence type="ECO:0000313" key="4">
    <source>
        <dbReference type="EMBL" id="KAL1585255.1"/>
    </source>
</evidence>
<dbReference type="InterPro" id="IPR021773">
    <property type="entry name" value="TPC11"/>
</dbReference>
<dbReference type="PANTHER" id="PTHR14374:SF0">
    <property type="entry name" value="TRAFFICKING PROTEIN PARTICLE COMPLEX SUBUNIT 11"/>
    <property type="match status" value="1"/>
</dbReference>
<dbReference type="Proteomes" id="UP000803884">
    <property type="component" value="Unassembled WGS sequence"/>
</dbReference>
<name>A0AB34KKF7_9PEZI</name>
<feature type="domain" description="Trafficking protein particle complex subunit 11" evidence="3">
    <location>
        <begin position="347"/>
        <end position="628"/>
    </location>
</feature>
<feature type="domain" description="Gryzun putative trafficking through Golgi" evidence="2">
    <location>
        <begin position="657"/>
        <end position="1226"/>
    </location>
</feature>
<evidence type="ECO:0000256" key="1">
    <source>
        <dbReference type="SAM" id="MobiDB-lite"/>
    </source>
</evidence>
<dbReference type="Pfam" id="PF11817">
    <property type="entry name" value="Foie-gras_1"/>
    <property type="match status" value="1"/>
</dbReference>
<protein>
    <submittedName>
        <fullName evidence="4">Uncharacterized protein</fullName>
    </submittedName>
</protein>
<feature type="region of interest" description="Disordered" evidence="1">
    <location>
        <begin position="97"/>
        <end position="135"/>
    </location>
</feature>
<sequence length="1230" mass="136899">MDDLPTDYTEHNLPLVLLSGLGDEDVVGGDGGGLPRQGSGTKLVIQTPECEGERARHLLQQFVNRDGSLLAWNSNALPGPTGTLRFRMQAIGRDYTLPPRKAAPLAQSPSTEKPINRSRSPSKSAELHSPLSPLSPGSPIFPDGVFTPLWLAKHQRQIPAVFVAFFDIKADDKPASDDQIKTDINAVRAAISRSGFKTRFAAVLLSDKSILHAADLEDRLASIRRVTNLDSKTSLFFMPPVSSQSEMGAFVQGVLSALQPSVIEYYRDLTKHARRKKTRGSIPLTATAPASQSLSNVGWNVRYEMKQGVFAEFRQEMDVAERHYSQAIEDLFNPEGIFETTPSWSPRWDEARLLCDALALRVIRCQLWNNLTTGAAQSWSNYRLRMKDLVDRRGKGSQTYGWEAWESRWAKVMAELTRRADLPALRNQTKQSLDDISESAGLGTFAAPEKSLSTTERLPPFTLLHHAGYWLRLAINGTRSRWQRALTIPAEDRSSPDGSPASAVAKRSRAYDTYLVPPPHKEFPLPEKQGIDHVTIITELSEHAIREFSGKGQNRMSEQTKLDAGRDLVNAGRFGEAMTYLLPLWENCSWRSDDWHSLYGELLSELHRCARHTGNAGLVLKVTWELLGAGPASQQNENLDIIRCIDDMSDGTAALSVQCKDREILSPITASFAFTNKQGFVGEPLGCQLTLISKAHQDTGSLALSKVELVIDTVKRIVIFHDGEKSPDQVNRLRLENAGDVFKTATNLALMPHERRVFNLALTLREAQAVRLQEAVLVLTTDKFDLRHSFASESLLQTPIWQFEYDGELVPSSLNRDESTTVEVLPKPPKIQVLLHGLHQQHYVGEQVRLQVELVNGEADRANGTIRQRVVAQDDIVLPSKWMRAGNIENDDQLVAADDAVEQKVEKFQPSQVMKLDLIVDAPTEPIAHTLTFDVDYTLASEPSTPLRKTLVVELAYATLFEAKFNFGPLVHSEPWPSYFDPALLSASDDEPSGIPQRWRLGSQITSVASEDIHIKGAEIVIDRIANDATFKVLESSENKDQVLAPIAKTEKSFQILTQKFSLDDRRPTILELSLAVSWARDADSATNTTRVTVPRLNMPSSEPRVLCVAAVSEQDTSDILLQYYLENPSTHFLTFVVTLEANDDFAFSGPKHRTLSLAPFSRHLITYNLLVHGNREEIKLADGQGRWIWPVLQVLDSYFQKSLRVLAAGPGVRVDPQRGLGVWVPAPKA</sequence>
<feature type="compositionally biased region" description="Polar residues" evidence="1">
    <location>
        <begin position="107"/>
        <end position="123"/>
    </location>
</feature>
<reference evidence="4 5" key="1">
    <citation type="journal article" date="2020" name="Microbiol. Resour. Announc.">
        <title>Draft Genome Sequence of a Cladosporium Species Isolated from the Mesophotic Ascidian Didemnum maculosum.</title>
        <authorList>
            <person name="Gioti A."/>
            <person name="Siaperas R."/>
            <person name="Nikolaivits E."/>
            <person name="Le Goff G."/>
            <person name="Ouazzani J."/>
            <person name="Kotoulas G."/>
            <person name="Topakas E."/>
        </authorList>
    </citation>
    <scope>NUCLEOTIDE SEQUENCE [LARGE SCALE GENOMIC DNA]</scope>
    <source>
        <strain evidence="4 5">TM138-S3</strain>
    </source>
</reference>